<name>A0A560LNW2_9BRAD</name>
<dbReference type="OrthoDB" id="8175571at2"/>
<sequence length="527" mass="57910">MKLKVLYALLLVSVCAVFLIPFAQFKWNPPTELTDAVHSTAERMARLEESERQVGARLASMPGHERRIPDIRGSSIAVALDRHDEGPMGPVSAARIGAHEFLIANYLDIYLFDQERRTAVPLQIDVELRVWNPTAVFYSAFYDRVFIANYSGKDVVVAQLVRDGAVPKLHLTERIVNETAIQGAEGIVVSTGGRFMAIADYEGNALSLFERIDDQWAFRWKREIIGSHGVAIIGDYVFGSGQATVAKFSIESGQEIARISKLGSDPILFATCLNVDESTGELVGSDAVSGIVFTMTKALEVTGKFGANGPSYANFSSPFCAYRDRQGMYVLSTYQDRFVSIGHDSTTSYEFGGAQWRYIDFPLGLQNAANMLHGAAQFDRPSYRMFDKSVRAGYGALYADDGKLLLMPQRQELFDGDSPFYVTSIASNSTWLVIVANSSPRALLYNRKTGELGAVTIGEWDCWAIAAEVLCPSRRYSVDELSAEVNLLEPEQQAAAPGGLTGPAVPILKYWAAWKLTQAPRDLASGN</sequence>
<dbReference type="SUPFAM" id="SSF75011">
    <property type="entry name" value="3-carboxy-cis,cis-mucoante lactonizing enzyme"/>
    <property type="match status" value="1"/>
</dbReference>
<keyword evidence="2" id="KW-1185">Reference proteome</keyword>
<evidence type="ECO:0000313" key="2">
    <source>
        <dbReference type="Proteomes" id="UP000321304"/>
    </source>
</evidence>
<reference evidence="1 2" key="1">
    <citation type="submission" date="2019-06" db="EMBL/GenBank/DDBJ databases">
        <title>Genomic Encyclopedia of Type Strains, Phase IV (KMG-V): Genome sequencing to study the core and pangenomes of soil and plant-associated prokaryotes.</title>
        <authorList>
            <person name="Whitman W."/>
        </authorList>
    </citation>
    <scope>NUCLEOTIDE SEQUENCE [LARGE SCALE GENOMIC DNA]</scope>
    <source>
        <strain evidence="1 2">BR 10355</strain>
    </source>
</reference>
<dbReference type="RefSeq" id="WP_146987713.1">
    <property type="nucleotide sequence ID" value="NZ_VITY01000007.1"/>
</dbReference>
<accession>A0A560LNW2</accession>
<dbReference type="EMBL" id="VITY01000007">
    <property type="protein sequence ID" value="TWB96929.1"/>
    <property type="molecule type" value="Genomic_DNA"/>
</dbReference>
<dbReference type="AlphaFoldDB" id="A0A560LNW2"/>
<proteinExistence type="predicted"/>
<evidence type="ECO:0000313" key="1">
    <source>
        <dbReference type="EMBL" id="TWB96929.1"/>
    </source>
</evidence>
<organism evidence="1 2">
    <name type="scientific">Bradyrhizobium macuxiense</name>
    <dbReference type="NCBI Taxonomy" id="1755647"/>
    <lineage>
        <taxon>Bacteria</taxon>
        <taxon>Pseudomonadati</taxon>
        <taxon>Pseudomonadota</taxon>
        <taxon>Alphaproteobacteria</taxon>
        <taxon>Hyphomicrobiales</taxon>
        <taxon>Nitrobacteraceae</taxon>
        <taxon>Bradyrhizobium</taxon>
    </lineage>
</organism>
<comment type="caution">
    <text evidence="1">The sequence shown here is derived from an EMBL/GenBank/DDBJ whole genome shotgun (WGS) entry which is preliminary data.</text>
</comment>
<dbReference type="Proteomes" id="UP000321304">
    <property type="component" value="Unassembled WGS sequence"/>
</dbReference>
<gene>
    <name evidence="1" type="ORF">FBZ93_107175</name>
</gene>
<protein>
    <submittedName>
        <fullName evidence="1">Uncharacterized protein</fullName>
    </submittedName>
</protein>